<feature type="transmembrane region" description="Helical" evidence="1">
    <location>
        <begin position="150"/>
        <end position="168"/>
    </location>
</feature>
<evidence type="ECO:0000313" key="2">
    <source>
        <dbReference type="EMBL" id="MFD1834406.1"/>
    </source>
</evidence>
<name>A0ABW4PY90_9MICO</name>
<protein>
    <submittedName>
        <fullName evidence="2">YesL family protein</fullName>
    </submittedName>
</protein>
<feature type="transmembrane region" description="Helical" evidence="1">
    <location>
        <begin position="107"/>
        <end position="130"/>
    </location>
</feature>
<accession>A0ABW4PY90</accession>
<keyword evidence="3" id="KW-1185">Reference proteome</keyword>
<dbReference type="EMBL" id="JBHUFL010000002">
    <property type="protein sequence ID" value="MFD1834406.1"/>
    <property type="molecule type" value="Genomic_DNA"/>
</dbReference>
<sequence length="203" mass="21064">MAIDLEGRTVQGIGAFAVMVVLNLLYLLACVPLVTAGAATSALLEVMLRYADHERGRPLVDFLRALRANLLRATAVHLTLGVPVLALLFAARFWFTVGGALSLAGTLMAVLMALYLLGALLHGLALIAAVDEPVRATLRNALLLPGAEPLRTAGLVLIPAGMIALALVVPGAGWLLLTIGASAGGYLAALLLRASYRRLGALA</sequence>
<keyword evidence="1" id="KW-0472">Membrane</keyword>
<evidence type="ECO:0000256" key="1">
    <source>
        <dbReference type="SAM" id="Phobius"/>
    </source>
</evidence>
<dbReference type="Pfam" id="PF04854">
    <property type="entry name" value="DUF624"/>
    <property type="match status" value="1"/>
</dbReference>
<dbReference type="Proteomes" id="UP001597280">
    <property type="component" value="Unassembled WGS sequence"/>
</dbReference>
<gene>
    <name evidence="2" type="ORF">ACFSDA_04870</name>
</gene>
<organism evidence="2 3">
    <name type="scientific">Brachybacterium rhamnosum</name>
    <dbReference type="NCBI Taxonomy" id="173361"/>
    <lineage>
        <taxon>Bacteria</taxon>
        <taxon>Bacillati</taxon>
        <taxon>Actinomycetota</taxon>
        <taxon>Actinomycetes</taxon>
        <taxon>Micrococcales</taxon>
        <taxon>Dermabacteraceae</taxon>
        <taxon>Brachybacterium</taxon>
    </lineage>
</organism>
<feature type="transmembrane region" description="Helical" evidence="1">
    <location>
        <begin position="174"/>
        <end position="192"/>
    </location>
</feature>
<dbReference type="InterPro" id="IPR006938">
    <property type="entry name" value="DUF624"/>
</dbReference>
<keyword evidence="1" id="KW-1133">Transmembrane helix</keyword>
<keyword evidence="1" id="KW-0812">Transmembrane</keyword>
<reference evidence="3" key="1">
    <citation type="journal article" date="2019" name="Int. J. Syst. Evol. Microbiol.">
        <title>The Global Catalogue of Microorganisms (GCM) 10K type strain sequencing project: providing services to taxonomists for standard genome sequencing and annotation.</title>
        <authorList>
            <consortium name="The Broad Institute Genomics Platform"/>
            <consortium name="The Broad Institute Genome Sequencing Center for Infectious Disease"/>
            <person name="Wu L."/>
            <person name="Ma J."/>
        </authorList>
    </citation>
    <scope>NUCLEOTIDE SEQUENCE [LARGE SCALE GENOMIC DNA]</scope>
    <source>
        <strain evidence="3">JCM 11650</strain>
    </source>
</reference>
<dbReference type="RefSeq" id="WP_343903731.1">
    <property type="nucleotide sequence ID" value="NZ_BAAAIS010000002.1"/>
</dbReference>
<feature type="transmembrane region" description="Helical" evidence="1">
    <location>
        <begin position="69"/>
        <end position="95"/>
    </location>
</feature>
<evidence type="ECO:0000313" key="3">
    <source>
        <dbReference type="Proteomes" id="UP001597280"/>
    </source>
</evidence>
<proteinExistence type="predicted"/>
<comment type="caution">
    <text evidence="2">The sequence shown here is derived from an EMBL/GenBank/DDBJ whole genome shotgun (WGS) entry which is preliminary data.</text>
</comment>
<feature type="transmembrane region" description="Helical" evidence="1">
    <location>
        <begin position="24"/>
        <end position="48"/>
    </location>
</feature>